<proteinExistence type="predicted"/>
<evidence type="ECO:0000256" key="1">
    <source>
        <dbReference type="SAM" id="MobiDB-lite"/>
    </source>
</evidence>
<feature type="region of interest" description="Disordered" evidence="1">
    <location>
        <begin position="287"/>
        <end position="306"/>
    </location>
</feature>
<feature type="region of interest" description="Disordered" evidence="1">
    <location>
        <begin position="191"/>
        <end position="211"/>
    </location>
</feature>
<accession>A0AAD9PSU9</accession>
<feature type="compositionally biased region" description="Basic and acidic residues" evidence="1">
    <location>
        <begin position="191"/>
        <end position="210"/>
    </location>
</feature>
<comment type="caution">
    <text evidence="3">The sequence shown here is derived from an EMBL/GenBank/DDBJ whole genome shotgun (WGS) entry which is preliminary data.</text>
</comment>
<dbReference type="AlphaFoldDB" id="A0AAD9PSU9"/>
<reference evidence="3" key="2">
    <citation type="journal article" date="2023" name="Science">
        <title>Genomic signatures of disease resistance in endangered staghorn corals.</title>
        <authorList>
            <person name="Vollmer S.V."/>
            <person name="Selwyn J.D."/>
            <person name="Despard B.A."/>
            <person name="Roesel C.L."/>
        </authorList>
    </citation>
    <scope>NUCLEOTIDE SEQUENCE</scope>
    <source>
        <strain evidence="3">K2</strain>
    </source>
</reference>
<feature type="compositionally biased region" description="Acidic residues" evidence="1">
    <location>
        <begin position="287"/>
        <end position="299"/>
    </location>
</feature>
<keyword evidence="2" id="KW-0732">Signal</keyword>
<name>A0AAD9PSU9_ACRCE</name>
<sequence>MSGQKFTFILFVAILAFADAAHHEQDNDEGNIYFRTFKRVGRFVFRRMKTGGKKQDLGQTNGFQLELRHLKQKDGSGKDTGEPITTFANHTFSLSSFNRMAEIQGVKAADIKATTNLKKYHAKLSVRIIIFREEGNVTFGNESYGVQMGTIKLFIKVENFTFCDGRTNRSMCRANIRGEFLEIGIRVRNRKGEAGRQETEDERNKREGGKKQRLRCFKQRGKNKCPRIFLFGKDEVGVASQCETDNGTFISQAAGFPKLSGNGNNQMLLFRGPRFNRTITFDPVMELAEDDDGGGDENGGENGDNENHASTMYINVFLFVAVLGTLFL</sequence>
<keyword evidence="4" id="KW-1185">Reference proteome</keyword>
<evidence type="ECO:0000313" key="4">
    <source>
        <dbReference type="Proteomes" id="UP001249851"/>
    </source>
</evidence>
<dbReference type="Proteomes" id="UP001249851">
    <property type="component" value="Unassembled WGS sequence"/>
</dbReference>
<reference evidence="3" key="1">
    <citation type="journal article" date="2023" name="G3 (Bethesda)">
        <title>Whole genome assembly and annotation of the endangered Caribbean coral Acropora cervicornis.</title>
        <authorList>
            <person name="Selwyn J.D."/>
            <person name="Vollmer S.V."/>
        </authorList>
    </citation>
    <scope>NUCLEOTIDE SEQUENCE</scope>
    <source>
        <strain evidence="3">K2</strain>
    </source>
</reference>
<organism evidence="3 4">
    <name type="scientific">Acropora cervicornis</name>
    <name type="common">Staghorn coral</name>
    <dbReference type="NCBI Taxonomy" id="6130"/>
    <lineage>
        <taxon>Eukaryota</taxon>
        <taxon>Metazoa</taxon>
        <taxon>Cnidaria</taxon>
        <taxon>Anthozoa</taxon>
        <taxon>Hexacorallia</taxon>
        <taxon>Scleractinia</taxon>
        <taxon>Astrocoeniina</taxon>
        <taxon>Acroporidae</taxon>
        <taxon>Acropora</taxon>
    </lineage>
</organism>
<gene>
    <name evidence="3" type="ORF">P5673_031363</name>
</gene>
<dbReference type="EMBL" id="JARQWQ010000146">
    <property type="protein sequence ID" value="KAK2548467.1"/>
    <property type="molecule type" value="Genomic_DNA"/>
</dbReference>
<evidence type="ECO:0000313" key="3">
    <source>
        <dbReference type="EMBL" id="KAK2548467.1"/>
    </source>
</evidence>
<feature type="signal peptide" evidence="2">
    <location>
        <begin position="1"/>
        <end position="20"/>
    </location>
</feature>
<feature type="chain" id="PRO_5041997050" evidence="2">
    <location>
        <begin position="21"/>
        <end position="328"/>
    </location>
</feature>
<evidence type="ECO:0000256" key="2">
    <source>
        <dbReference type="SAM" id="SignalP"/>
    </source>
</evidence>
<protein>
    <submittedName>
        <fullName evidence="3">Skeletal aspartic acid-rich protein 1</fullName>
    </submittedName>
</protein>